<dbReference type="AlphaFoldDB" id="A0A7X2XGH3"/>
<keyword evidence="3" id="KW-1185">Reference proteome</keyword>
<dbReference type="EMBL" id="WNBM01000006">
    <property type="protein sequence ID" value="MTT76284.1"/>
    <property type="molecule type" value="Genomic_DNA"/>
</dbReference>
<evidence type="ECO:0000313" key="4">
    <source>
        <dbReference type="Proteomes" id="UP000484547"/>
    </source>
</evidence>
<dbReference type="EMBL" id="WNBW01000006">
    <property type="protein sequence ID" value="MTU04348.1"/>
    <property type="molecule type" value="Genomic_DNA"/>
</dbReference>
<protein>
    <submittedName>
        <fullName evidence="1">Uncharacterized protein</fullName>
    </submittedName>
</protein>
<evidence type="ECO:0000313" key="3">
    <source>
        <dbReference type="Proteomes" id="UP000443070"/>
    </source>
</evidence>
<dbReference type="OrthoDB" id="3035834at2"/>
<dbReference type="Proteomes" id="UP000443070">
    <property type="component" value="Unassembled WGS sequence"/>
</dbReference>
<gene>
    <name evidence="1" type="ORF">GMD11_08400</name>
    <name evidence="2" type="ORF">GMD18_08055</name>
</gene>
<dbReference type="Proteomes" id="UP000484547">
    <property type="component" value="Unassembled WGS sequence"/>
</dbReference>
<accession>A0A7X2XGH3</accession>
<dbReference type="RefSeq" id="WP_155164112.1">
    <property type="nucleotide sequence ID" value="NZ_WNBG01000006.1"/>
</dbReference>
<dbReference type="Pfam" id="PF19503">
    <property type="entry name" value="DUF6037"/>
    <property type="match status" value="1"/>
</dbReference>
<proteinExistence type="predicted"/>
<comment type="caution">
    <text evidence="1">The sequence shown here is derived from an EMBL/GenBank/DDBJ whole genome shotgun (WGS) entry which is preliminary data.</text>
</comment>
<name>A0A7X2XGH3_9FIRM</name>
<dbReference type="InterPro" id="IPR046100">
    <property type="entry name" value="DUF6037"/>
</dbReference>
<reference evidence="3 4" key="1">
    <citation type="journal article" date="2019" name="Nat. Med.">
        <title>A library of human gut bacterial isolates paired with longitudinal multiomics data enables mechanistic microbiome research.</title>
        <authorList>
            <person name="Poyet M."/>
            <person name="Groussin M."/>
            <person name="Gibbons S.M."/>
            <person name="Avila-Pacheco J."/>
            <person name="Jiang X."/>
            <person name="Kearney S.M."/>
            <person name="Perrotta A.R."/>
            <person name="Berdy B."/>
            <person name="Zhao S."/>
            <person name="Lieberman T.D."/>
            <person name="Swanson P.K."/>
            <person name="Smith M."/>
            <person name="Roesemann S."/>
            <person name="Alexander J.E."/>
            <person name="Rich S.A."/>
            <person name="Livny J."/>
            <person name="Vlamakis H."/>
            <person name="Clish C."/>
            <person name="Bullock K."/>
            <person name="Deik A."/>
            <person name="Scott J."/>
            <person name="Pierce K.A."/>
            <person name="Xavier R.J."/>
            <person name="Alm E.J."/>
        </authorList>
    </citation>
    <scope>NUCLEOTIDE SEQUENCE [LARGE SCALE GENOMIC DNA]</scope>
    <source>
        <strain evidence="1 4">BIOML-A13</strain>
        <strain evidence="2 3">BIOML-A3</strain>
    </source>
</reference>
<organism evidence="1 4">
    <name type="scientific">Phascolarctobacterium faecium</name>
    <dbReference type="NCBI Taxonomy" id="33025"/>
    <lineage>
        <taxon>Bacteria</taxon>
        <taxon>Bacillati</taxon>
        <taxon>Bacillota</taxon>
        <taxon>Negativicutes</taxon>
        <taxon>Acidaminococcales</taxon>
        <taxon>Acidaminococcaceae</taxon>
        <taxon>Phascolarctobacterium</taxon>
    </lineage>
</organism>
<evidence type="ECO:0000313" key="1">
    <source>
        <dbReference type="EMBL" id="MTT76284.1"/>
    </source>
</evidence>
<evidence type="ECO:0000313" key="2">
    <source>
        <dbReference type="EMBL" id="MTU04348.1"/>
    </source>
</evidence>
<sequence>MEFSYHRYIKGLKIFYTSMRKLNVTIGTFDHNYKNINSSVIFDTRDQTGWKLIFMKKIHGDILSLPIQKGYKFTIEGNNAYKNFKAYFKINGGKGEFKISEFIKHFDMQIPQTYTLDDKKRKSILKYDKIDESDGIYPIGTLNWEEINIKRLILGKTSKNRDPKNLDKTKNLYPRIYEATKDMNISIRYGSNKKKIPPIFQDMLL</sequence>